<evidence type="ECO:0000256" key="1">
    <source>
        <dbReference type="SAM" id="MobiDB-lite"/>
    </source>
</evidence>
<dbReference type="Proteomes" id="UP000234585">
    <property type="component" value="Unassembled WGS sequence"/>
</dbReference>
<feature type="compositionally biased region" description="Polar residues" evidence="1">
    <location>
        <begin position="85"/>
        <end position="97"/>
    </location>
</feature>
<organism evidence="2 3">
    <name type="scientific">Aspergillus candidus</name>
    <dbReference type="NCBI Taxonomy" id="41067"/>
    <lineage>
        <taxon>Eukaryota</taxon>
        <taxon>Fungi</taxon>
        <taxon>Dikarya</taxon>
        <taxon>Ascomycota</taxon>
        <taxon>Pezizomycotina</taxon>
        <taxon>Eurotiomycetes</taxon>
        <taxon>Eurotiomycetidae</taxon>
        <taxon>Eurotiales</taxon>
        <taxon>Aspergillaceae</taxon>
        <taxon>Aspergillus</taxon>
        <taxon>Aspergillus subgen. Circumdati</taxon>
    </lineage>
</organism>
<dbReference type="GeneID" id="36525833"/>
<accession>A0A2I2FBY1</accession>
<feature type="region of interest" description="Disordered" evidence="1">
    <location>
        <begin position="25"/>
        <end position="59"/>
    </location>
</feature>
<dbReference type="RefSeq" id="XP_024672151.1">
    <property type="nucleotide sequence ID" value="XM_024818673.1"/>
</dbReference>
<name>A0A2I2FBY1_ASPCN</name>
<gene>
    <name evidence="2" type="ORF">BDW47DRAFT_29150</name>
</gene>
<keyword evidence="3" id="KW-1185">Reference proteome</keyword>
<protein>
    <submittedName>
        <fullName evidence="2">Uncharacterized protein</fullName>
    </submittedName>
</protein>
<proteinExistence type="predicted"/>
<sequence>MPPTSLPYIERCRTGSSNIRELHSSNISEQWHQETPVRIKTSSGDGSPDPRPEALLTSSGAASVPSFCAAGRVSVSKSPPPSPGTLDTSNTKYTGNCSPSSSPKSRLPSPQNSGSRQISRWNIFAARARGSLIQKPCISCRCGWNQDQGAGPRRAACGDQLPARLAGRASASPNAGHHLGHGR</sequence>
<evidence type="ECO:0000313" key="2">
    <source>
        <dbReference type="EMBL" id="PLB38139.1"/>
    </source>
</evidence>
<feature type="region of interest" description="Disordered" evidence="1">
    <location>
        <begin position="72"/>
        <end position="118"/>
    </location>
</feature>
<dbReference type="EMBL" id="KZ559137">
    <property type="protein sequence ID" value="PLB38139.1"/>
    <property type="molecule type" value="Genomic_DNA"/>
</dbReference>
<evidence type="ECO:0000313" key="3">
    <source>
        <dbReference type="Proteomes" id="UP000234585"/>
    </source>
</evidence>
<dbReference type="AlphaFoldDB" id="A0A2I2FBY1"/>
<reference evidence="2 3" key="1">
    <citation type="submission" date="2017-12" db="EMBL/GenBank/DDBJ databases">
        <authorList>
            <consortium name="DOE Joint Genome Institute"/>
            <person name="Haridas S."/>
            <person name="Kjaerbolling I."/>
            <person name="Vesth T.C."/>
            <person name="Frisvad J.C."/>
            <person name="Nybo J.L."/>
            <person name="Theobald S."/>
            <person name="Kuo A."/>
            <person name="Bowyer P."/>
            <person name="Matsuda Y."/>
            <person name="Mondo S."/>
            <person name="Lyhne E.K."/>
            <person name="Kogle M.E."/>
            <person name="Clum A."/>
            <person name="Lipzen A."/>
            <person name="Salamov A."/>
            <person name="Ngan C.Y."/>
            <person name="Daum C."/>
            <person name="Chiniquy J."/>
            <person name="Barry K."/>
            <person name="LaButti K."/>
            <person name="Simmons B.A."/>
            <person name="Magnuson J.K."/>
            <person name="Mortensen U.H."/>
            <person name="Larsen T.O."/>
            <person name="Grigoriev I.V."/>
            <person name="Baker S.E."/>
            <person name="Andersen M.R."/>
            <person name="Nordberg H.P."/>
            <person name="Cantor M.N."/>
            <person name="Hua S.X."/>
        </authorList>
    </citation>
    <scope>NUCLEOTIDE SEQUENCE [LARGE SCALE GENOMIC DNA]</scope>
    <source>
        <strain evidence="2 3">CBS 102.13</strain>
    </source>
</reference>
<feature type="compositionally biased region" description="Low complexity" evidence="1">
    <location>
        <begin position="98"/>
        <end position="110"/>
    </location>
</feature>